<evidence type="ECO:0000256" key="8">
    <source>
        <dbReference type="PROSITE-ProRule" id="PRU00071"/>
    </source>
</evidence>
<proteinExistence type="predicted"/>
<evidence type="ECO:0000256" key="9">
    <source>
        <dbReference type="RuleBase" id="RU369094"/>
    </source>
</evidence>
<accession>A0A1D1YQD6</accession>
<evidence type="ECO:0000256" key="10">
    <source>
        <dbReference type="SAM" id="MobiDB-lite"/>
    </source>
</evidence>
<keyword evidence="4 9" id="KW-0805">Transcription regulation</keyword>
<evidence type="ECO:0000256" key="5">
    <source>
        <dbReference type="ARBA" id="ARBA00023125"/>
    </source>
</evidence>
<dbReference type="GO" id="GO:0003677">
    <property type="term" value="F:DNA binding"/>
    <property type="evidence" value="ECO:0007669"/>
    <property type="project" value="UniProtKB-UniRule"/>
</dbReference>
<evidence type="ECO:0000259" key="11">
    <source>
        <dbReference type="PROSITE" id="PS50884"/>
    </source>
</evidence>
<evidence type="ECO:0000256" key="2">
    <source>
        <dbReference type="ARBA" id="ARBA00022771"/>
    </source>
</evidence>
<feature type="compositionally biased region" description="Low complexity" evidence="10">
    <location>
        <begin position="179"/>
        <end position="204"/>
    </location>
</feature>
<reference evidence="12" key="1">
    <citation type="submission" date="2015-07" db="EMBL/GenBank/DDBJ databases">
        <title>Transcriptome Assembly of Anthurium amnicola.</title>
        <authorList>
            <person name="Suzuki J."/>
        </authorList>
    </citation>
    <scope>NUCLEOTIDE SEQUENCE</scope>
</reference>
<dbReference type="GO" id="GO:0005634">
    <property type="term" value="C:nucleus"/>
    <property type="evidence" value="ECO:0007669"/>
    <property type="project" value="UniProtKB-SubCell"/>
</dbReference>
<feature type="non-terminal residue" evidence="12">
    <location>
        <position position="1"/>
    </location>
</feature>
<keyword evidence="2 8" id="KW-0863">Zinc-finger</keyword>
<comment type="function">
    <text evidence="9">Transcription factor that binds specifically to a 5'-AA[AG]G-3' consensus core sequence.</text>
</comment>
<keyword evidence="6 9" id="KW-0804">Transcription</keyword>
<dbReference type="AlphaFoldDB" id="A0A1D1YQD6"/>
<keyword evidence="5 8" id="KW-0238">DNA-binding</keyword>
<evidence type="ECO:0000256" key="4">
    <source>
        <dbReference type="ARBA" id="ARBA00023015"/>
    </source>
</evidence>
<feature type="region of interest" description="Disordered" evidence="10">
    <location>
        <begin position="166"/>
        <end position="209"/>
    </location>
</feature>
<dbReference type="InterPro" id="IPR045174">
    <property type="entry name" value="Dof"/>
</dbReference>
<keyword evidence="3 9" id="KW-0862">Zinc</keyword>
<comment type="subcellular location">
    <subcellularLocation>
        <location evidence="8 9">Nucleus</location>
    </subcellularLocation>
</comment>
<evidence type="ECO:0000256" key="7">
    <source>
        <dbReference type="ARBA" id="ARBA00023242"/>
    </source>
</evidence>
<dbReference type="Pfam" id="PF02701">
    <property type="entry name" value="Zn_ribbon_Dof"/>
    <property type="match status" value="1"/>
</dbReference>
<evidence type="ECO:0000313" key="12">
    <source>
        <dbReference type="EMBL" id="JAT56837.1"/>
    </source>
</evidence>
<keyword evidence="7 8" id="KW-0539">Nucleus</keyword>
<dbReference type="PANTHER" id="PTHR31992">
    <property type="entry name" value="DOF ZINC FINGER PROTEIN DOF1.4-RELATED"/>
    <property type="match status" value="1"/>
</dbReference>
<organism evidence="12">
    <name type="scientific">Anthurium amnicola</name>
    <dbReference type="NCBI Taxonomy" id="1678845"/>
    <lineage>
        <taxon>Eukaryota</taxon>
        <taxon>Viridiplantae</taxon>
        <taxon>Streptophyta</taxon>
        <taxon>Embryophyta</taxon>
        <taxon>Tracheophyta</taxon>
        <taxon>Spermatophyta</taxon>
        <taxon>Magnoliopsida</taxon>
        <taxon>Liliopsida</taxon>
        <taxon>Araceae</taxon>
        <taxon>Pothoideae</taxon>
        <taxon>Potheae</taxon>
        <taxon>Anthurium</taxon>
    </lineage>
</organism>
<protein>
    <recommendedName>
        <fullName evidence="9">Dof zinc finger protein</fullName>
    </recommendedName>
</protein>
<dbReference type="PROSITE" id="PS01361">
    <property type="entry name" value="ZF_DOF_1"/>
    <property type="match status" value="1"/>
</dbReference>
<keyword evidence="1 9" id="KW-0479">Metal-binding</keyword>
<feature type="region of interest" description="Disordered" evidence="10">
    <location>
        <begin position="353"/>
        <end position="373"/>
    </location>
</feature>
<dbReference type="GO" id="GO:0003700">
    <property type="term" value="F:DNA-binding transcription factor activity"/>
    <property type="evidence" value="ECO:0007669"/>
    <property type="project" value="UniProtKB-UniRule"/>
</dbReference>
<evidence type="ECO:0000256" key="6">
    <source>
        <dbReference type="ARBA" id="ARBA00023163"/>
    </source>
</evidence>
<evidence type="ECO:0000256" key="1">
    <source>
        <dbReference type="ARBA" id="ARBA00022723"/>
    </source>
</evidence>
<feature type="domain" description="Dof-type" evidence="11">
    <location>
        <begin position="122"/>
        <end position="176"/>
    </location>
</feature>
<dbReference type="EMBL" id="GDJX01011099">
    <property type="protein sequence ID" value="JAT56837.1"/>
    <property type="molecule type" value="Transcribed_RNA"/>
</dbReference>
<dbReference type="PROSITE" id="PS50884">
    <property type="entry name" value="ZF_DOF_2"/>
    <property type="match status" value="1"/>
</dbReference>
<dbReference type="GO" id="GO:0008270">
    <property type="term" value="F:zinc ion binding"/>
    <property type="evidence" value="ECO:0007669"/>
    <property type="project" value="UniProtKB-KW"/>
</dbReference>
<evidence type="ECO:0000256" key="3">
    <source>
        <dbReference type="ARBA" id="ARBA00022833"/>
    </source>
</evidence>
<name>A0A1D1YQD6_9ARAE</name>
<dbReference type="PANTHER" id="PTHR31992:SF193">
    <property type="entry name" value="DOF ZINC FINGER PROTEIN DOF3.6"/>
    <property type="match status" value="1"/>
</dbReference>
<sequence>LSLSLSNNSHAQHPSFSLQHPADVILQHLPKTSFAKKGRRKSQTMVFPSVPVYLDPPNWNQQASQQPAIGGVGSGVDATHQLPVAVQPRPEGSMAAGTSTVKPGSMADRARLAKVPQPEASLNCPRCDSTNTKFCYFNNYSLSQPRHFCKTCRRYWTRGGSLRNVPVGGGCRRNKRSKGSGSSSSKSSSAASSSSSVASASGGAIPSNVPPHAPQMPFMASLHPVADYGAGASMGLSFGAVHPMDTVSFQAGGSSGAGLQEQWRLQQVQQFPFLAGHLEPPPPPVPSMGLFPFDGQGLQVDGGAGGFAGQVHGKTSAYGFNTHLAMVKMEDDREGLNLPRHYLGITSNDQYWGGSGRGSGTGGGGDSGSGSGGGWVDLTGFNSIL</sequence>
<dbReference type="InterPro" id="IPR003851">
    <property type="entry name" value="Znf_Dof"/>
</dbReference>
<gene>
    <name evidence="12" type="primary">DOF3.6_3</name>
    <name evidence="12" type="ORF">g.109711</name>
</gene>